<dbReference type="PANTHER" id="PTHR42736">
    <property type="entry name" value="PROTEIN-GLUTAMINE GAMMA-GLUTAMYLTRANSFERASE"/>
    <property type="match status" value="1"/>
</dbReference>
<feature type="transmembrane region" description="Helical" evidence="2">
    <location>
        <begin position="170"/>
        <end position="190"/>
    </location>
</feature>
<gene>
    <name evidence="4" type="ORF">NSA23_07415</name>
</gene>
<evidence type="ECO:0000313" key="4">
    <source>
        <dbReference type="EMBL" id="MCR2043949.1"/>
    </source>
</evidence>
<dbReference type="InterPro" id="IPR052901">
    <property type="entry name" value="Bact_TGase-like"/>
</dbReference>
<proteinExistence type="predicted"/>
<evidence type="ECO:0000256" key="2">
    <source>
        <dbReference type="SAM" id="Phobius"/>
    </source>
</evidence>
<evidence type="ECO:0000313" key="5">
    <source>
        <dbReference type="Proteomes" id="UP001142078"/>
    </source>
</evidence>
<feature type="transmembrane region" description="Helical" evidence="2">
    <location>
        <begin position="227"/>
        <end position="249"/>
    </location>
</feature>
<keyword evidence="2" id="KW-0472">Membrane</keyword>
<dbReference type="RefSeq" id="WP_042683029.1">
    <property type="nucleotide sequence ID" value="NZ_CABKTM010000049.1"/>
</dbReference>
<dbReference type="SUPFAM" id="SSF54001">
    <property type="entry name" value="Cysteine proteinases"/>
    <property type="match status" value="1"/>
</dbReference>
<accession>A0A9X2S545</accession>
<dbReference type="SMART" id="SM00460">
    <property type="entry name" value="TGc"/>
    <property type="match status" value="1"/>
</dbReference>
<organism evidence="4 5">
    <name type="scientific">Anaerosalibacter massiliensis</name>
    <dbReference type="NCBI Taxonomy" id="1347392"/>
    <lineage>
        <taxon>Bacteria</taxon>
        <taxon>Bacillati</taxon>
        <taxon>Bacillota</taxon>
        <taxon>Tissierellia</taxon>
        <taxon>Tissierellales</taxon>
        <taxon>Sporanaerobacteraceae</taxon>
        <taxon>Anaerosalibacter</taxon>
    </lineage>
</organism>
<dbReference type="PANTHER" id="PTHR42736:SF1">
    <property type="entry name" value="PROTEIN-GLUTAMINE GAMMA-GLUTAMYLTRANSFERASE"/>
    <property type="match status" value="1"/>
</dbReference>
<dbReference type="Proteomes" id="UP001142078">
    <property type="component" value="Unassembled WGS sequence"/>
</dbReference>
<protein>
    <submittedName>
        <fullName evidence="4">Transglutaminase-like domain-containing protein</fullName>
    </submittedName>
</protein>
<reference evidence="4" key="1">
    <citation type="submission" date="2022-07" db="EMBL/GenBank/DDBJ databases">
        <title>Enhanced cultured diversity of the mouse gut microbiota enables custom-made synthetic communities.</title>
        <authorList>
            <person name="Afrizal A."/>
        </authorList>
    </citation>
    <scope>NUCLEOTIDE SEQUENCE</scope>
    <source>
        <strain evidence="4">DSM 29482</strain>
    </source>
</reference>
<keyword evidence="5" id="KW-1185">Reference proteome</keyword>
<evidence type="ECO:0000259" key="3">
    <source>
        <dbReference type="SMART" id="SM00460"/>
    </source>
</evidence>
<keyword evidence="2" id="KW-0812">Transmembrane</keyword>
<dbReference type="Pfam" id="PF01841">
    <property type="entry name" value="Transglut_core"/>
    <property type="match status" value="1"/>
</dbReference>
<feature type="transmembrane region" description="Helical" evidence="2">
    <location>
        <begin position="59"/>
        <end position="78"/>
    </location>
</feature>
<feature type="compositionally biased region" description="Basic and acidic residues" evidence="1">
    <location>
        <begin position="650"/>
        <end position="662"/>
    </location>
</feature>
<feature type="domain" description="Transglutaminase-like" evidence="3">
    <location>
        <begin position="533"/>
        <end position="608"/>
    </location>
</feature>
<dbReference type="EMBL" id="JANJZL010000004">
    <property type="protein sequence ID" value="MCR2043949.1"/>
    <property type="molecule type" value="Genomic_DNA"/>
</dbReference>
<feature type="transmembrane region" description="Helical" evidence="2">
    <location>
        <begin position="196"/>
        <end position="215"/>
    </location>
</feature>
<feature type="transmembrane region" description="Helical" evidence="2">
    <location>
        <begin position="672"/>
        <end position="692"/>
    </location>
</feature>
<feature type="compositionally biased region" description="Polar residues" evidence="1">
    <location>
        <begin position="633"/>
        <end position="645"/>
    </location>
</feature>
<keyword evidence="2" id="KW-1133">Transmembrane helix</keyword>
<dbReference type="OrthoDB" id="9804872at2"/>
<comment type="caution">
    <text evidence="4">The sequence shown here is derived from an EMBL/GenBank/DDBJ whole genome shotgun (WGS) entry which is preliminary data.</text>
</comment>
<name>A0A9X2S545_9FIRM</name>
<feature type="region of interest" description="Disordered" evidence="1">
    <location>
        <begin position="622"/>
        <end position="662"/>
    </location>
</feature>
<feature type="transmembrane region" description="Helical" evidence="2">
    <location>
        <begin position="32"/>
        <end position="53"/>
    </location>
</feature>
<dbReference type="InterPro" id="IPR002931">
    <property type="entry name" value="Transglutaminase-like"/>
</dbReference>
<sequence length="811" mass="94085">MEKNFQNISAGNEIQISFKDTENNKEGRILQAIGNIFISGSLYIGIVLSLISMFNIESVSYVAIVSGLVFIFIINYFLDNLKIFSRFLAILILVSIGLLVFQGEYVKNGLFLTMNQIGNVVGTHTGFVMNQYDISISSETYQIAIIYFWSFLSLIIAFICALTVKNNSSLLLWVVVLPLFIVEVFTGIMPNFIYNLILFFAVVLLTNYSFIGVSENNKILGKSKNSMILYVAFMIFLLFLVFSLVLIAVKPASNYSKNSIVANIKNNVEDKVQDFRYEKNKTNTFTQGNFRKLGKLELLNSKALEVTMDKPTSLYLKGYTGSEYTKEGWTDLDSSIYYNSYELFYWLHKYQFNSLNQLSSISDLMKDSKDKNEKIDISVNNINANSKYLYVPYELDTELDNSKDIKIFNDSKLMSTSFKGKRKYKYKSNTNLVKKYPLLASNLYGMKDEPKIKEYLKNESHYNEFVYKNYTRIPKDIESLFENQLGKVPKTEDGHIPYEKAIEIIKKYLNQNIKYTVDPEPVPKDRDFLKYFLEESKEGYATHYATAATTMFRYFGIPSRYVEGYLITPKDVKNISEYKPININGTNAHAWTEIYIDEIGWIPIEVTPPYYNVMETVDTSQYPGGGSLEKNKNNNSPSDSTQGKQQIIDDEQKPHTKSKEDDKRTLTTLEKLGIGISLLLLITILIYIIYVVKNRRKLKEMEESFEDSNYKLAISRLFAYSMFLMHYDGLPKKGGSTYDYIEDIEENYSKKYVKIFKKAISINQEAIFSNHEISEEQYEYMKRFKNQILYDLIESKNIFQRIKMKFWDFIY</sequence>
<feature type="transmembrane region" description="Helical" evidence="2">
    <location>
        <begin position="83"/>
        <end position="101"/>
    </location>
</feature>
<dbReference type="InterPro" id="IPR038765">
    <property type="entry name" value="Papain-like_cys_pep_sf"/>
</dbReference>
<dbReference type="AlphaFoldDB" id="A0A9X2S545"/>
<evidence type="ECO:0000256" key="1">
    <source>
        <dbReference type="SAM" id="MobiDB-lite"/>
    </source>
</evidence>
<dbReference type="Gene3D" id="3.10.620.30">
    <property type="match status" value="1"/>
</dbReference>
<feature type="transmembrane region" description="Helical" evidence="2">
    <location>
        <begin position="141"/>
        <end position="163"/>
    </location>
</feature>